<dbReference type="GO" id="GO:0008768">
    <property type="term" value="F:UDP-sugar diphosphatase activity"/>
    <property type="evidence" value="ECO:0007669"/>
    <property type="project" value="TreeGrafter"/>
</dbReference>
<dbReference type="InterPro" id="IPR008334">
    <property type="entry name" value="5'-Nucleotdase_C"/>
</dbReference>
<dbReference type="GO" id="GO:0009166">
    <property type="term" value="P:nucleotide catabolic process"/>
    <property type="evidence" value="ECO:0007669"/>
    <property type="project" value="InterPro"/>
</dbReference>
<dbReference type="PIRSF" id="PIRSF036361">
    <property type="entry name" value="YunD"/>
    <property type="match status" value="1"/>
</dbReference>
<dbReference type="GO" id="GO:0008253">
    <property type="term" value="F:5'-nucleotidase activity"/>
    <property type="evidence" value="ECO:0007669"/>
    <property type="project" value="TreeGrafter"/>
</dbReference>
<dbReference type="AlphaFoldDB" id="A0A0V8J8U4"/>
<dbReference type="InterPro" id="IPR011240">
    <property type="entry name" value="Pesterase_YunD"/>
</dbReference>
<dbReference type="GO" id="GO:0030288">
    <property type="term" value="C:outer membrane-bounded periplasmic space"/>
    <property type="evidence" value="ECO:0007669"/>
    <property type="project" value="TreeGrafter"/>
</dbReference>
<dbReference type="RefSeq" id="WP_061972219.1">
    <property type="nucleotide sequence ID" value="NZ_FMAV01000002.1"/>
</dbReference>
<protein>
    <recommendedName>
        <fullName evidence="7">Bifunctional metallophosphatase/5'-nucleotidase</fullName>
    </recommendedName>
</protein>
<evidence type="ECO:0000259" key="3">
    <source>
        <dbReference type="Pfam" id="PF00149"/>
    </source>
</evidence>
<evidence type="ECO:0000259" key="4">
    <source>
        <dbReference type="Pfam" id="PF02872"/>
    </source>
</evidence>
<dbReference type="Pfam" id="PF00149">
    <property type="entry name" value="Metallophos"/>
    <property type="match status" value="1"/>
</dbReference>
<gene>
    <name evidence="5" type="ORF">AS030_12500</name>
</gene>
<dbReference type="SUPFAM" id="SSF55816">
    <property type="entry name" value="5'-nucleotidase (syn. UDP-sugar hydrolase), C-terminal domain"/>
    <property type="match status" value="1"/>
</dbReference>
<reference evidence="5 6" key="1">
    <citation type="journal article" date="2014" name="Antonie Van Leeuwenhoek">
        <title>Fictibacillus enclensis sp. nov., isolated from marine sediment.</title>
        <authorList>
            <person name="Dastager S.G."/>
            <person name="Mawlankar R."/>
            <person name="Srinivasan K."/>
            <person name="Tang S.K."/>
            <person name="Lee J.C."/>
            <person name="Ramana V.V."/>
            <person name="Shouche Y.S."/>
        </authorList>
    </citation>
    <scope>NUCLEOTIDE SEQUENCE [LARGE SCALE GENOMIC DNA]</scope>
    <source>
        <strain evidence="5 6">NIO-1003</strain>
    </source>
</reference>
<proteinExistence type="inferred from homology"/>
<dbReference type="GO" id="GO:0000166">
    <property type="term" value="F:nucleotide binding"/>
    <property type="evidence" value="ECO:0007669"/>
    <property type="project" value="UniProtKB-KW"/>
</dbReference>
<dbReference type="Gene3D" id="3.90.780.10">
    <property type="entry name" value="5'-Nucleotidase, C-terminal domain"/>
    <property type="match status" value="1"/>
</dbReference>
<keyword evidence="1" id="KW-0732">Signal</keyword>
<dbReference type="PANTHER" id="PTHR11575">
    <property type="entry name" value="5'-NUCLEOTIDASE-RELATED"/>
    <property type="match status" value="1"/>
</dbReference>
<dbReference type="CDD" id="cd00845">
    <property type="entry name" value="MPP_UshA_N_like"/>
    <property type="match status" value="1"/>
</dbReference>
<evidence type="ECO:0000313" key="6">
    <source>
        <dbReference type="Proteomes" id="UP000054099"/>
    </source>
</evidence>
<evidence type="ECO:0000256" key="1">
    <source>
        <dbReference type="ARBA" id="ARBA00022729"/>
    </source>
</evidence>
<evidence type="ECO:0008006" key="7">
    <source>
        <dbReference type="Google" id="ProtNLM"/>
    </source>
</evidence>
<keyword evidence="2" id="KW-0378">Hydrolase</keyword>
<dbReference type="EMBL" id="LNQN01000002">
    <property type="protein sequence ID" value="KSU83381.1"/>
    <property type="molecule type" value="Genomic_DNA"/>
</dbReference>
<feature type="domain" description="Calcineurin-like phosphoesterase" evidence="3">
    <location>
        <begin position="6"/>
        <end position="205"/>
    </location>
</feature>
<sequence>MQNTLTIYHTNDIHSHFESWTRIVHHIKTAQKRMQDKEESVFYFDCGDFMDRANPLTEGTLGQGNTLLLNQAGTFAATIGNNEGITLTKDELDALYTKADFPVLAANIFNEQGVRPPWAKRSEVFTTKDGLKVGVTGVTIAFQAFYESLGWQVKDPFLLLPEIVAELKKTSDIVIVLSHLGLNFDERMAEEIEGIDVILGAHTHHVLPQGKEINGTLIAQTGKFGMYLGEVNVQYDTSTKKITSKSAVLIDPFDEEEDREGLQLLNELMIKGEMELKQEVGTLKNPLHISWYEPSPFAQLMADALKEWCKTSYSMINSGVILESLPAGPVTKGDLHRICPHPINPCLVDLTGDEIKEIVNASLSQEMIHREVKGFGFRGKVMGRMAFSGITAEEELLEDRQLHVRRIEMNGEPIVDEEVYRVAVIDMFTFGKLYPAIARNENKTFMLPETLRDLLEWKLASMIG</sequence>
<comment type="caution">
    <text evidence="5">The sequence shown here is derived from an EMBL/GenBank/DDBJ whole genome shotgun (WGS) entry which is preliminary data.</text>
</comment>
<evidence type="ECO:0000313" key="5">
    <source>
        <dbReference type="EMBL" id="KSU83381.1"/>
    </source>
</evidence>
<dbReference type="Gene3D" id="3.60.21.10">
    <property type="match status" value="1"/>
</dbReference>
<dbReference type="InterPro" id="IPR029052">
    <property type="entry name" value="Metallo-depent_PP-like"/>
</dbReference>
<evidence type="ECO:0000256" key="2">
    <source>
        <dbReference type="RuleBase" id="RU362119"/>
    </source>
</evidence>
<dbReference type="PRINTS" id="PR01607">
    <property type="entry name" value="APYRASEFAMLY"/>
</dbReference>
<feature type="domain" description="5'-Nucleotidase C-terminal" evidence="4">
    <location>
        <begin position="280"/>
        <end position="427"/>
    </location>
</feature>
<name>A0A0V8J8U4_9BACL</name>
<dbReference type="SUPFAM" id="SSF56300">
    <property type="entry name" value="Metallo-dependent phosphatases"/>
    <property type="match status" value="1"/>
</dbReference>
<dbReference type="OrthoDB" id="9793179at2"/>
<organism evidence="5 6">
    <name type="scientific">Fictibacillus enclensis</name>
    <dbReference type="NCBI Taxonomy" id="1017270"/>
    <lineage>
        <taxon>Bacteria</taxon>
        <taxon>Bacillati</taxon>
        <taxon>Bacillota</taxon>
        <taxon>Bacilli</taxon>
        <taxon>Bacillales</taxon>
        <taxon>Fictibacillaceae</taxon>
        <taxon>Fictibacillus</taxon>
    </lineage>
</organism>
<dbReference type="Pfam" id="PF02872">
    <property type="entry name" value="5_nucleotid_C"/>
    <property type="match status" value="1"/>
</dbReference>
<dbReference type="InterPro" id="IPR036907">
    <property type="entry name" value="5'-Nucleotdase_C_sf"/>
</dbReference>
<dbReference type="Proteomes" id="UP000054099">
    <property type="component" value="Unassembled WGS sequence"/>
</dbReference>
<accession>A0A0V8J8U4</accession>
<comment type="similarity">
    <text evidence="2">Belongs to the 5'-nucleotidase family.</text>
</comment>
<dbReference type="InterPro" id="IPR006179">
    <property type="entry name" value="5_nucleotidase/apyrase"/>
</dbReference>
<keyword evidence="2" id="KW-0547">Nucleotide-binding</keyword>
<dbReference type="PANTHER" id="PTHR11575:SF23">
    <property type="entry name" value="5-NUCLEOTIDASE FAMILY PROTEIN"/>
    <property type="match status" value="1"/>
</dbReference>
<keyword evidence="6" id="KW-1185">Reference proteome</keyword>
<dbReference type="InterPro" id="IPR004843">
    <property type="entry name" value="Calcineurin-like_PHP"/>
</dbReference>